<dbReference type="Gene3D" id="1.10.3090.10">
    <property type="entry name" value="cca-adding enzyme, domain 2"/>
    <property type="match status" value="1"/>
</dbReference>
<comment type="caution">
    <text evidence="8">The sequence shown here is derived from an EMBL/GenBank/DDBJ whole genome shotgun (WGS) entry which is preliminary data.</text>
</comment>
<feature type="region of interest" description="Disordered" evidence="5">
    <location>
        <begin position="351"/>
        <end position="412"/>
    </location>
</feature>
<evidence type="ECO:0000256" key="2">
    <source>
        <dbReference type="ARBA" id="ARBA00022741"/>
    </source>
</evidence>
<dbReference type="PANTHER" id="PTHR43051">
    <property type="entry name" value="POLYNUCLEOTIDE ADENYLYLTRANSFERASE FAMILY PROTEIN"/>
    <property type="match status" value="1"/>
</dbReference>
<dbReference type="Gene3D" id="3.30.460.10">
    <property type="entry name" value="Beta Polymerase, domain 2"/>
    <property type="match status" value="1"/>
</dbReference>
<evidence type="ECO:0000313" key="9">
    <source>
        <dbReference type="Proteomes" id="UP000810292"/>
    </source>
</evidence>
<dbReference type="InterPro" id="IPR002646">
    <property type="entry name" value="PolA_pol_head_dom"/>
</dbReference>
<feature type="domain" description="Poly A polymerase head" evidence="6">
    <location>
        <begin position="50"/>
        <end position="168"/>
    </location>
</feature>
<dbReference type="GO" id="GO:0003723">
    <property type="term" value="F:RNA binding"/>
    <property type="evidence" value="ECO:0007669"/>
    <property type="project" value="UniProtKB-KW"/>
</dbReference>
<evidence type="ECO:0000256" key="1">
    <source>
        <dbReference type="ARBA" id="ARBA00022679"/>
    </source>
</evidence>
<reference evidence="8" key="2">
    <citation type="journal article" date="2021" name="PeerJ">
        <title>Extensive microbial diversity within the chicken gut microbiome revealed by metagenomics and culture.</title>
        <authorList>
            <person name="Gilroy R."/>
            <person name="Ravi A."/>
            <person name="Getino M."/>
            <person name="Pursley I."/>
            <person name="Horton D.L."/>
            <person name="Alikhan N.F."/>
            <person name="Baker D."/>
            <person name="Gharbi K."/>
            <person name="Hall N."/>
            <person name="Watson M."/>
            <person name="Adriaenssens E.M."/>
            <person name="Foster-Nyarko E."/>
            <person name="Jarju S."/>
            <person name="Secka A."/>
            <person name="Antonio M."/>
            <person name="Oren A."/>
            <person name="Chaudhuri R.R."/>
            <person name="La Ragione R."/>
            <person name="Hildebrand F."/>
            <person name="Pallen M.J."/>
        </authorList>
    </citation>
    <scope>NUCLEOTIDE SEQUENCE</scope>
    <source>
        <strain evidence="8">14700</strain>
    </source>
</reference>
<evidence type="ECO:0000256" key="5">
    <source>
        <dbReference type="SAM" id="MobiDB-lite"/>
    </source>
</evidence>
<feature type="compositionally biased region" description="Basic residues" evidence="5">
    <location>
        <begin position="382"/>
        <end position="393"/>
    </location>
</feature>
<proteinExistence type="inferred from homology"/>
<keyword evidence="3" id="KW-0694">RNA-binding</keyword>
<dbReference type="SUPFAM" id="SSF81891">
    <property type="entry name" value="Poly A polymerase C-terminal region-like"/>
    <property type="match status" value="1"/>
</dbReference>
<dbReference type="Pfam" id="PF12627">
    <property type="entry name" value="PolyA_pol_RNAbd"/>
    <property type="match status" value="1"/>
</dbReference>
<keyword evidence="1 3" id="KW-0808">Transferase</keyword>
<organism evidence="8 9">
    <name type="scientific">Candidatus Ornithospirochaeta stercoravium</name>
    <dbReference type="NCBI Taxonomy" id="2840897"/>
    <lineage>
        <taxon>Bacteria</taxon>
        <taxon>Pseudomonadati</taxon>
        <taxon>Spirochaetota</taxon>
        <taxon>Spirochaetia</taxon>
        <taxon>Spirochaetales</taxon>
        <taxon>Spirochaetaceae</taxon>
        <taxon>Spirochaetaceae incertae sedis</taxon>
        <taxon>Candidatus Ornithospirochaeta</taxon>
    </lineage>
</organism>
<evidence type="ECO:0000259" key="7">
    <source>
        <dbReference type="Pfam" id="PF12627"/>
    </source>
</evidence>
<dbReference type="GO" id="GO:0006396">
    <property type="term" value="P:RNA processing"/>
    <property type="evidence" value="ECO:0007669"/>
    <property type="project" value="InterPro"/>
</dbReference>
<comment type="similarity">
    <text evidence="3">Belongs to the tRNA nucleotidyltransferase/poly(A) polymerase family.</text>
</comment>
<sequence>MFIRYRNDGKGRSVPVAKIYTEKEHHISVSDIDKDALWAIRKIQQNGGEAYIVGGAIRDMLLGRKPKDFDVATSLSPRQVQRLFWNARIIGKRFRIVHLFFSGKIIEVTTFRSDEENFEDGRNNVFGTIEQDARRRDFSINSLYYNPSNGQLLDFCDAMQDFRKGVIRSLIPLSYTFSEDPVRMIRALKYQATTGFTLKRDVRKAIKKNADRIQNCSTSRLTEEVSKILASGASYEIFMNLQKYGLLPFLLPCWAQYSSLDSVRASLTALDEKIRSARKNGESIKKEEQIYAFIKPLLVFENPETMTPEELFHEGFRQAKILIAPMTPPNYELEKAMDLILDDMGLKRAKAKKSAEARAPRNKPNRMGRKSAANEELTAMPAKRRKRKKKNGVKKINPVVKEAMTMGEEHDL</sequence>
<dbReference type="InterPro" id="IPR043519">
    <property type="entry name" value="NT_sf"/>
</dbReference>
<dbReference type="EMBL" id="JADIMF010000079">
    <property type="protein sequence ID" value="MBO8469158.1"/>
    <property type="molecule type" value="Genomic_DNA"/>
</dbReference>
<feature type="domain" description="tRNA nucleotidyltransferase/poly(A) polymerase RNA and SrmB- binding" evidence="7">
    <location>
        <begin position="195"/>
        <end position="254"/>
    </location>
</feature>
<evidence type="ECO:0000313" key="8">
    <source>
        <dbReference type="EMBL" id="MBO8469158.1"/>
    </source>
</evidence>
<keyword evidence="2" id="KW-0547">Nucleotide-binding</keyword>
<dbReference type="GO" id="GO:0000166">
    <property type="term" value="F:nucleotide binding"/>
    <property type="evidence" value="ECO:0007669"/>
    <property type="project" value="UniProtKB-KW"/>
</dbReference>
<dbReference type="CDD" id="cd05398">
    <property type="entry name" value="NT_ClassII-CCAase"/>
    <property type="match status" value="1"/>
</dbReference>
<evidence type="ECO:0000256" key="4">
    <source>
        <dbReference type="SAM" id="Coils"/>
    </source>
</evidence>
<feature type="coiled-coil region" evidence="4">
    <location>
        <begin position="260"/>
        <end position="287"/>
    </location>
</feature>
<feature type="compositionally biased region" description="Basic residues" evidence="5">
    <location>
        <begin position="360"/>
        <end position="369"/>
    </location>
</feature>
<accession>A0A9D9ND95</accession>
<reference evidence="8" key="1">
    <citation type="submission" date="2020-10" db="EMBL/GenBank/DDBJ databases">
        <authorList>
            <person name="Gilroy R."/>
        </authorList>
    </citation>
    <scope>NUCLEOTIDE SEQUENCE</scope>
    <source>
        <strain evidence="8">14700</strain>
    </source>
</reference>
<protein>
    <submittedName>
        <fullName evidence="8">Poly(A) polymerase</fullName>
    </submittedName>
</protein>
<dbReference type="GO" id="GO:0016779">
    <property type="term" value="F:nucleotidyltransferase activity"/>
    <property type="evidence" value="ECO:0007669"/>
    <property type="project" value="InterPro"/>
</dbReference>
<keyword evidence="4" id="KW-0175">Coiled coil</keyword>
<dbReference type="Pfam" id="PF01743">
    <property type="entry name" value="PolyA_pol"/>
    <property type="match status" value="1"/>
</dbReference>
<gene>
    <name evidence="8" type="ORF">IAA72_05180</name>
</gene>
<name>A0A9D9ND95_9SPIO</name>
<dbReference type="InterPro" id="IPR052191">
    <property type="entry name" value="tRNA_ntf/polyA_polymerase_I"/>
</dbReference>
<evidence type="ECO:0000256" key="3">
    <source>
        <dbReference type="RuleBase" id="RU003953"/>
    </source>
</evidence>
<dbReference type="PANTHER" id="PTHR43051:SF1">
    <property type="entry name" value="POLYNUCLEOTIDE ADENYLYLTRANSFERASE FAMILY PROTEIN"/>
    <property type="match status" value="1"/>
</dbReference>
<dbReference type="Proteomes" id="UP000810292">
    <property type="component" value="Unassembled WGS sequence"/>
</dbReference>
<dbReference type="InterPro" id="IPR032828">
    <property type="entry name" value="PolyA_RNA-bd"/>
</dbReference>
<dbReference type="SUPFAM" id="SSF81301">
    <property type="entry name" value="Nucleotidyltransferase"/>
    <property type="match status" value="1"/>
</dbReference>
<evidence type="ECO:0000259" key="6">
    <source>
        <dbReference type="Pfam" id="PF01743"/>
    </source>
</evidence>
<dbReference type="AlphaFoldDB" id="A0A9D9ND95"/>